<sequence>MPQQSTPPPHVAACRISDMKPRCSVSTNDGYEILCNFDFFDVVKNKNAVAHDPDPNPPRPDYLENHHQHNNYRFTAVFKAIKAANPDFRFDTIDVIIYSSALTGLLLNSAPALGHLTLDLFGNTLIISGIEAHSHHKFWSQSNDMHALRYLATTQPSKNPHRAVKYNLGGLSIIVVSEPNLTYTDTGTGRSKKHRNGKKTAAPVTDCAAMFALQLGPDSCCENNLQTGMISWLSRAEYTVKVKVVRKPSTNELWLRGLDVAPTTLTFSKLEGCSDVQNALNQVAGILHWLRETATKSKSESSTKFKVGGWSDVEGGSTLALYDTEQDSRVLHRMYGEFWDNPTTGYDAAEQDTGDEDIAECLTKKHLQALAEVNGLQRFLKER</sequence>
<accession>A0AAN6C4A8</accession>
<name>A0AAN6C4A8_FUSAU</name>
<evidence type="ECO:0000313" key="2">
    <source>
        <dbReference type="Proteomes" id="UP000537989"/>
    </source>
</evidence>
<evidence type="ECO:0000313" key="1">
    <source>
        <dbReference type="EMBL" id="KAF5241681.1"/>
    </source>
</evidence>
<protein>
    <submittedName>
        <fullName evidence="1">Uncharacterized protein</fullName>
    </submittedName>
</protein>
<proteinExistence type="predicted"/>
<comment type="caution">
    <text evidence="1">The sequence shown here is derived from an EMBL/GenBank/DDBJ whole genome shotgun (WGS) entry which is preliminary data.</text>
</comment>
<gene>
    <name evidence="1" type="ORF">FAUST_3755</name>
</gene>
<keyword evidence="2" id="KW-1185">Reference proteome</keyword>
<dbReference type="AlphaFoldDB" id="A0AAN6C4A8"/>
<organism evidence="1 2">
    <name type="scientific">Fusarium austroamericanum</name>
    <dbReference type="NCBI Taxonomy" id="282268"/>
    <lineage>
        <taxon>Eukaryota</taxon>
        <taxon>Fungi</taxon>
        <taxon>Dikarya</taxon>
        <taxon>Ascomycota</taxon>
        <taxon>Pezizomycotina</taxon>
        <taxon>Sordariomycetes</taxon>
        <taxon>Hypocreomycetidae</taxon>
        <taxon>Hypocreales</taxon>
        <taxon>Nectriaceae</taxon>
        <taxon>Fusarium</taxon>
    </lineage>
</organism>
<dbReference type="Proteomes" id="UP000537989">
    <property type="component" value="Unassembled WGS sequence"/>
</dbReference>
<dbReference type="EMBL" id="JAAMOD010000094">
    <property type="protein sequence ID" value="KAF5241681.1"/>
    <property type="molecule type" value="Genomic_DNA"/>
</dbReference>
<reference evidence="1 2" key="1">
    <citation type="submission" date="2020-02" db="EMBL/GenBank/DDBJ databases">
        <title>Identification and distribution of gene clusters putatively required for synthesis of sphingolipid metabolism inhibitors in phylogenetically diverse species of the filamentous fungus Fusarium.</title>
        <authorList>
            <person name="Kim H.-S."/>
            <person name="Busman M."/>
            <person name="Brown D.W."/>
            <person name="Divon H."/>
            <person name="Uhlig S."/>
            <person name="Proctor R.H."/>
        </authorList>
    </citation>
    <scope>NUCLEOTIDE SEQUENCE [LARGE SCALE GENOMIC DNA]</scope>
    <source>
        <strain evidence="1 2">NRRL 2903</strain>
    </source>
</reference>